<keyword evidence="1" id="KW-0472">Membrane</keyword>
<dbReference type="InterPro" id="IPR046959">
    <property type="entry name" value="PRK1-6/SRF4-like"/>
</dbReference>
<keyword evidence="2" id="KW-0732">Signal</keyword>
<gene>
    <name evidence="4" type="ORF">Cni_G00849</name>
</gene>
<dbReference type="Proteomes" id="UP001327560">
    <property type="component" value="Chromosome 1"/>
</dbReference>
<keyword evidence="5" id="KW-1185">Reference proteome</keyword>
<dbReference type="AlphaFoldDB" id="A0AAQ3JN76"/>
<dbReference type="InterPro" id="IPR011009">
    <property type="entry name" value="Kinase-like_dom_sf"/>
</dbReference>
<dbReference type="InterPro" id="IPR001245">
    <property type="entry name" value="Ser-Thr/Tyr_kinase_cat_dom"/>
</dbReference>
<evidence type="ECO:0000313" key="5">
    <source>
        <dbReference type="Proteomes" id="UP001327560"/>
    </source>
</evidence>
<dbReference type="GO" id="GO:0005524">
    <property type="term" value="F:ATP binding"/>
    <property type="evidence" value="ECO:0007669"/>
    <property type="project" value="InterPro"/>
</dbReference>
<feature type="domain" description="Protein kinase" evidence="3">
    <location>
        <begin position="141"/>
        <end position="414"/>
    </location>
</feature>
<organism evidence="4 5">
    <name type="scientific">Canna indica</name>
    <name type="common">Indian-shot</name>
    <dbReference type="NCBI Taxonomy" id="4628"/>
    <lineage>
        <taxon>Eukaryota</taxon>
        <taxon>Viridiplantae</taxon>
        <taxon>Streptophyta</taxon>
        <taxon>Embryophyta</taxon>
        <taxon>Tracheophyta</taxon>
        <taxon>Spermatophyta</taxon>
        <taxon>Magnoliopsida</taxon>
        <taxon>Liliopsida</taxon>
        <taxon>Zingiberales</taxon>
        <taxon>Cannaceae</taxon>
        <taxon>Canna</taxon>
    </lineage>
</organism>
<dbReference type="SUPFAM" id="SSF56112">
    <property type="entry name" value="Protein kinase-like (PK-like)"/>
    <property type="match status" value="1"/>
</dbReference>
<evidence type="ECO:0000313" key="4">
    <source>
        <dbReference type="EMBL" id="WOK92158.1"/>
    </source>
</evidence>
<evidence type="ECO:0000256" key="1">
    <source>
        <dbReference type="SAM" id="Phobius"/>
    </source>
</evidence>
<evidence type="ECO:0000256" key="2">
    <source>
        <dbReference type="SAM" id="SignalP"/>
    </source>
</evidence>
<protein>
    <submittedName>
        <fullName evidence="4">Pollen receptor-like kinase 4</fullName>
    </submittedName>
</protein>
<dbReference type="InterPro" id="IPR000719">
    <property type="entry name" value="Prot_kinase_dom"/>
</dbReference>
<dbReference type="GO" id="GO:0004672">
    <property type="term" value="F:protein kinase activity"/>
    <property type="evidence" value="ECO:0007669"/>
    <property type="project" value="InterPro"/>
</dbReference>
<sequence>MHSTHRLRQLLLFFLLLLHPVGRVAAGNGDVNQVWVTFFVIADVFVLLVVVWAISSFCKKLQARETMSENTFEAIKSKEHKSSEDVENGVGVADRDEKGTLVTEEQGKAVATTAEEEEEKEEGKITFVKDGGDFDIGDLLRASAELLANVGLGSCYKTKLENGEMVVVKRFRDLRPFTMEEFIKYMRLLSAMEHPNLMPFIGYYYSADEKLLISNYARNGNLYNRIHGKGGNRCPFTWSSRMQVAYGVAKSIEFLHSSMERISIVPHGNLKASNILLDENDNPLVCDYGLLHLVHPWLAMQKMVCYRSPEYKQSRKISNRTDVWSYGCLLLELMTGKESMNSAPGGIHGVQLCQWVNRAVREEWTAEVFDAEIQKRAGPDMIMMLKLALWCCEWLPEKRPEMGAVVREIEHIMTGGVDAEEIVHPNVS</sequence>
<name>A0AAQ3JN76_9LILI</name>
<keyword evidence="1" id="KW-0812">Transmembrane</keyword>
<keyword evidence="4" id="KW-0808">Transferase</keyword>
<dbReference type="Gene3D" id="3.30.200.20">
    <property type="entry name" value="Phosphorylase Kinase, domain 1"/>
    <property type="match status" value="1"/>
</dbReference>
<feature type="signal peptide" evidence="2">
    <location>
        <begin position="1"/>
        <end position="26"/>
    </location>
</feature>
<dbReference type="PANTHER" id="PTHR48007:SF43">
    <property type="entry name" value="POLLEN RECEPTOR-LIKE KINASE 4"/>
    <property type="match status" value="1"/>
</dbReference>
<proteinExistence type="predicted"/>
<dbReference type="PANTHER" id="PTHR48007">
    <property type="entry name" value="LEUCINE-RICH REPEAT RECEPTOR-LIKE PROTEIN KINASE PXC1"/>
    <property type="match status" value="1"/>
</dbReference>
<dbReference type="Gene3D" id="1.10.510.10">
    <property type="entry name" value="Transferase(Phosphotransferase) domain 1"/>
    <property type="match status" value="1"/>
</dbReference>
<evidence type="ECO:0000259" key="3">
    <source>
        <dbReference type="PROSITE" id="PS50011"/>
    </source>
</evidence>
<reference evidence="4 5" key="1">
    <citation type="submission" date="2023-10" db="EMBL/GenBank/DDBJ databases">
        <title>Chromosome-scale genome assembly provides insights into flower coloration mechanisms of Canna indica.</title>
        <authorList>
            <person name="Li C."/>
        </authorList>
    </citation>
    <scope>NUCLEOTIDE SEQUENCE [LARGE SCALE GENOMIC DNA]</scope>
    <source>
        <tissue evidence="4">Flower</tissue>
    </source>
</reference>
<keyword evidence="4" id="KW-0675">Receptor</keyword>
<dbReference type="EMBL" id="CP136890">
    <property type="protein sequence ID" value="WOK92158.1"/>
    <property type="molecule type" value="Genomic_DNA"/>
</dbReference>
<feature type="chain" id="PRO_5042866224" evidence="2">
    <location>
        <begin position="27"/>
        <end position="428"/>
    </location>
</feature>
<accession>A0AAQ3JN76</accession>
<feature type="transmembrane region" description="Helical" evidence="1">
    <location>
        <begin position="36"/>
        <end position="58"/>
    </location>
</feature>
<keyword evidence="4" id="KW-0418">Kinase</keyword>
<dbReference type="Pfam" id="PF07714">
    <property type="entry name" value="PK_Tyr_Ser-Thr"/>
    <property type="match status" value="1"/>
</dbReference>
<keyword evidence="1" id="KW-1133">Transmembrane helix</keyword>
<dbReference type="PROSITE" id="PS50011">
    <property type="entry name" value="PROTEIN_KINASE_DOM"/>
    <property type="match status" value="1"/>
</dbReference>